<dbReference type="PROSITE" id="PS51257">
    <property type="entry name" value="PROKAR_LIPOPROTEIN"/>
    <property type="match status" value="1"/>
</dbReference>
<gene>
    <name evidence="1" type="ORF">D187_002423</name>
</gene>
<dbReference type="EMBL" id="ANAH02000015">
    <property type="protein sequence ID" value="EPX59679.1"/>
    <property type="molecule type" value="Genomic_DNA"/>
</dbReference>
<dbReference type="SUPFAM" id="SSF82171">
    <property type="entry name" value="DPP6 N-terminal domain-like"/>
    <property type="match status" value="1"/>
</dbReference>
<keyword evidence="2" id="KW-1185">Reference proteome</keyword>
<evidence type="ECO:0000313" key="1">
    <source>
        <dbReference type="EMBL" id="EPX59679.1"/>
    </source>
</evidence>
<dbReference type="NCBIfam" id="TIGR04534">
    <property type="entry name" value="ELWxxDGT_rpt"/>
    <property type="match status" value="1"/>
</dbReference>
<dbReference type="InterPro" id="IPR030916">
    <property type="entry name" value="ELWxxDGT_rpt"/>
</dbReference>
<name>S9QEE3_CYSF2</name>
<keyword evidence="1" id="KW-0966">Cell projection</keyword>
<evidence type="ECO:0000313" key="2">
    <source>
        <dbReference type="Proteomes" id="UP000011682"/>
    </source>
</evidence>
<keyword evidence="1" id="KW-0282">Flagellum</keyword>
<accession>S9QEE3</accession>
<keyword evidence="1" id="KW-0969">Cilium</keyword>
<dbReference type="Proteomes" id="UP000011682">
    <property type="component" value="Unassembled WGS sequence"/>
</dbReference>
<dbReference type="AlphaFoldDB" id="S9QEE3"/>
<dbReference type="eggNOG" id="COG2931">
    <property type="taxonomic scope" value="Bacteria"/>
</dbReference>
<dbReference type="RefSeq" id="WP_002625648.1">
    <property type="nucleotide sequence ID" value="NZ_ANAH02000015.1"/>
</dbReference>
<comment type="caution">
    <text evidence="1">The sequence shown here is derived from an EMBL/GenBank/DDBJ whole genome shotgun (WGS) entry which is preliminary data.</text>
</comment>
<organism evidence="1 2">
    <name type="scientific">Cystobacter fuscus (strain ATCC 25194 / DSM 2262 / NBRC 100088 / M29)</name>
    <dbReference type="NCBI Taxonomy" id="1242864"/>
    <lineage>
        <taxon>Bacteria</taxon>
        <taxon>Pseudomonadati</taxon>
        <taxon>Myxococcota</taxon>
        <taxon>Myxococcia</taxon>
        <taxon>Myxococcales</taxon>
        <taxon>Cystobacterineae</taxon>
        <taxon>Archangiaceae</taxon>
        <taxon>Cystobacter</taxon>
    </lineage>
</organism>
<proteinExistence type="predicted"/>
<sequence>MTAWRLPLIFFCCLVGACAPSVDEETIEATPQELERREYDCKPECRPAYLVKDIVPGLETSDPVDLTDVDGTLYLTTLPFPNPGGVVELWKSDGTPEGTVFIETLFLGSYLGESQYPTAVNGLFFFVAAESGEHDIELWRSDGTPEGTFQLKEINPMGPSYPEWLTNADGTLFFVASSGEGGPDLWKSDGTPEGTVLVKDINPGGFGGVSILGALGGMLLLSASDDTGTRLWRSDGTPQGTVPLADIVPDLYVTAVADGKFFFVADDGLHGAEPWVSDGTSGGTRLVEDIRPGPEGSSPLSFVSVGREVFFTADDGVHGQELWKTSGSSGSTRLVEDIHPGPANAFFSDYTQVLATANGKVFFVADDGRHGREVWVSQGRSRNTRLVEDLTPGTASSFPGYPTALVGVGKGVLFSIPNATYGQELWRSDGTPRGTFFFQDIAPGPSASSPSWFTESGDRAFFVADDGVHGRELWALPLESLGNCFKPRPDRP</sequence>
<protein>
    <submittedName>
        <fullName evidence="1">Flagellar hook-length control protein FliK</fullName>
    </submittedName>
</protein>
<reference evidence="1" key="1">
    <citation type="submission" date="2013-05" db="EMBL/GenBank/DDBJ databases">
        <title>Genome assembly of Cystobacter fuscus DSM 2262.</title>
        <authorList>
            <person name="Sharma G."/>
            <person name="Khatri I."/>
            <person name="Kaur C."/>
            <person name="Mayilraj S."/>
            <person name="Subramanian S."/>
        </authorList>
    </citation>
    <scope>NUCLEOTIDE SEQUENCE [LARGE SCALE GENOMIC DNA]</scope>
    <source>
        <strain evidence="1">DSM 2262</strain>
    </source>
</reference>